<dbReference type="EMBL" id="FOLM01000005">
    <property type="protein sequence ID" value="SFC68297.1"/>
    <property type="molecule type" value="Genomic_DNA"/>
</dbReference>
<dbReference type="Pfam" id="PF11338">
    <property type="entry name" value="DUF3140"/>
    <property type="match status" value="1"/>
</dbReference>
<gene>
    <name evidence="1" type="ORF">SAMN05421773_10562</name>
</gene>
<reference evidence="1 2" key="1">
    <citation type="submission" date="2016-10" db="EMBL/GenBank/DDBJ databases">
        <authorList>
            <person name="de Groot N.N."/>
        </authorList>
    </citation>
    <scope>NUCLEOTIDE SEQUENCE [LARGE SCALE GENOMIC DNA]</scope>
    <source>
        <strain evidence="1 2">CGMCC 4.5739</strain>
    </source>
</reference>
<name>A0A1I1L5H5_9ACTN</name>
<evidence type="ECO:0000313" key="1">
    <source>
        <dbReference type="EMBL" id="SFC68297.1"/>
    </source>
</evidence>
<sequence length="112" mass="12756">MPETASPELQHLWDEFHQLVNMTSAELRAWLRTSSADEDTEALPEQSGSEQGRRVLSILQKRRVDLTDADVVVMSQVIDTVRTELEAGPSAAVPEREWRHRLMLLGHDPMRP</sequence>
<proteinExistence type="predicted"/>
<dbReference type="Proteomes" id="UP000199207">
    <property type="component" value="Unassembled WGS sequence"/>
</dbReference>
<dbReference type="RefSeq" id="WP_093838652.1">
    <property type="nucleotide sequence ID" value="NZ_FOLM01000005.1"/>
</dbReference>
<evidence type="ECO:0000313" key="2">
    <source>
        <dbReference type="Proteomes" id="UP000199207"/>
    </source>
</evidence>
<protein>
    <recommendedName>
        <fullName evidence="3">DUF3140 domain-containing protein</fullName>
    </recommendedName>
</protein>
<dbReference type="InterPro" id="IPR021487">
    <property type="entry name" value="DUF3140"/>
</dbReference>
<dbReference type="STRING" id="910347.SAMN05421773_10562"/>
<evidence type="ECO:0008006" key="3">
    <source>
        <dbReference type="Google" id="ProtNLM"/>
    </source>
</evidence>
<dbReference type="OrthoDB" id="513524at2"/>
<dbReference type="PANTHER" id="PTHR40630:SF1">
    <property type="entry name" value="DNA-BINDING PROTEIN"/>
    <property type="match status" value="1"/>
</dbReference>
<keyword evidence="2" id="KW-1185">Reference proteome</keyword>
<organism evidence="1 2">
    <name type="scientific">Streptomyces aidingensis</name>
    <dbReference type="NCBI Taxonomy" id="910347"/>
    <lineage>
        <taxon>Bacteria</taxon>
        <taxon>Bacillati</taxon>
        <taxon>Actinomycetota</taxon>
        <taxon>Actinomycetes</taxon>
        <taxon>Kitasatosporales</taxon>
        <taxon>Streptomycetaceae</taxon>
        <taxon>Streptomyces</taxon>
    </lineage>
</organism>
<dbReference type="PANTHER" id="PTHR40630">
    <property type="entry name" value="POSSIBLE DNA-BINDING PROTEIN"/>
    <property type="match status" value="1"/>
</dbReference>
<accession>A0A1I1L5H5</accession>
<dbReference type="AlphaFoldDB" id="A0A1I1L5H5"/>